<dbReference type="InterPro" id="IPR002347">
    <property type="entry name" value="SDR_fam"/>
</dbReference>
<proteinExistence type="inferred from homology"/>
<dbReference type="PANTHER" id="PTHR42760">
    <property type="entry name" value="SHORT-CHAIN DEHYDROGENASES/REDUCTASES FAMILY MEMBER"/>
    <property type="match status" value="1"/>
</dbReference>
<dbReference type="Proteomes" id="UP001164718">
    <property type="component" value="Chromosome"/>
</dbReference>
<evidence type="ECO:0000259" key="3">
    <source>
        <dbReference type="SMART" id="SM00822"/>
    </source>
</evidence>
<organism evidence="4 5">
    <name type="scientific">Fervidibacillus albus</name>
    <dbReference type="NCBI Taxonomy" id="2980026"/>
    <lineage>
        <taxon>Bacteria</taxon>
        <taxon>Bacillati</taxon>
        <taxon>Bacillota</taxon>
        <taxon>Bacilli</taxon>
        <taxon>Bacillales</taxon>
        <taxon>Bacillaceae</taxon>
        <taxon>Fervidibacillus</taxon>
    </lineage>
</organism>
<evidence type="ECO:0000313" key="5">
    <source>
        <dbReference type="Proteomes" id="UP001164718"/>
    </source>
</evidence>
<name>A0A9E8LUH4_9BACI</name>
<evidence type="ECO:0000256" key="2">
    <source>
        <dbReference type="ARBA" id="ARBA00023002"/>
    </source>
</evidence>
<dbReference type="CDD" id="cd05233">
    <property type="entry name" value="SDR_c"/>
    <property type="match status" value="1"/>
</dbReference>
<dbReference type="NCBIfam" id="NF005559">
    <property type="entry name" value="PRK07231.1"/>
    <property type="match status" value="1"/>
</dbReference>
<dbReference type="SMART" id="SM00822">
    <property type="entry name" value="PKS_KR"/>
    <property type="match status" value="1"/>
</dbReference>
<accession>A0A9E8LUH4</accession>
<dbReference type="InterPro" id="IPR020904">
    <property type="entry name" value="Sc_DH/Rdtase_CS"/>
</dbReference>
<feature type="domain" description="Ketoreductase" evidence="3">
    <location>
        <begin position="9"/>
        <end position="193"/>
    </location>
</feature>
<evidence type="ECO:0000256" key="1">
    <source>
        <dbReference type="ARBA" id="ARBA00006484"/>
    </source>
</evidence>
<reference evidence="4" key="1">
    <citation type="submission" date="2022-09" db="EMBL/GenBank/DDBJ databases">
        <title>Complete Genomes of Fervidibacillus albus and Fervidibacillus halotolerans isolated from tidal flat sediments.</title>
        <authorList>
            <person name="Kwon K.K."/>
            <person name="Yang S.-H."/>
            <person name="Park M.J."/>
            <person name="Oh H.-M."/>
        </authorList>
    </citation>
    <scope>NUCLEOTIDE SEQUENCE</scope>
    <source>
        <strain evidence="4">MEBiC13591</strain>
    </source>
</reference>
<comment type="similarity">
    <text evidence="1">Belongs to the short-chain dehydrogenases/reductases (SDR) family.</text>
</comment>
<dbReference type="SUPFAM" id="SSF51735">
    <property type="entry name" value="NAD(P)-binding Rossmann-fold domains"/>
    <property type="match status" value="1"/>
</dbReference>
<dbReference type="Pfam" id="PF13561">
    <property type="entry name" value="adh_short_C2"/>
    <property type="match status" value="1"/>
</dbReference>
<dbReference type="InterPro" id="IPR036291">
    <property type="entry name" value="NAD(P)-bd_dom_sf"/>
</dbReference>
<dbReference type="PROSITE" id="PS00061">
    <property type="entry name" value="ADH_SHORT"/>
    <property type="match status" value="1"/>
</dbReference>
<dbReference type="KEGG" id="faf:OE104_00145"/>
<dbReference type="RefSeq" id="WP_275417613.1">
    <property type="nucleotide sequence ID" value="NZ_CP106878.1"/>
</dbReference>
<keyword evidence="2" id="KW-0560">Oxidoreductase</keyword>
<dbReference type="AlphaFoldDB" id="A0A9E8LUH4"/>
<evidence type="ECO:0000313" key="4">
    <source>
        <dbReference type="EMBL" id="WAA09829.1"/>
    </source>
</evidence>
<protein>
    <submittedName>
        <fullName evidence="4">SDR family oxidoreductase</fullName>
    </submittedName>
</protein>
<dbReference type="GO" id="GO:0016616">
    <property type="term" value="F:oxidoreductase activity, acting on the CH-OH group of donors, NAD or NADP as acceptor"/>
    <property type="evidence" value="ECO:0007669"/>
    <property type="project" value="UniProtKB-ARBA"/>
</dbReference>
<gene>
    <name evidence="4" type="ORF">OE104_00145</name>
</gene>
<dbReference type="InterPro" id="IPR057326">
    <property type="entry name" value="KR_dom"/>
</dbReference>
<dbReference type="PRINTS" id="PR00081">
    <property type="entry name" value="GDHRDH"/>
</dbReference>
<sequence>MIQFNMQGKNAIITGAASGIGLEIAKAFAEAGINVAVADLDQNQADAVAKELEEKGVRAFGVGIDVRSFEKLEELVAKTVDTFGSLDFMINCAGIGRMRPIEQFSKKDIDDVIDINLKGTIFGCKAALEYMKTRKQGKIINMSSVASRLGLDGGSIYGASKGGVNALTQAFGREAAPYNITVNAILPGVIRTNMWEQTLEEWAGDDMEKRDQLFKEFTKDIPMGRPQETKDIANTVLFLCSEAGDNITAQTIAVDGGMTI</sequence>
<dbReference type="FunFam" id="3.40.50.720:FF:000084">
    <property type="entry name" value="Short-chain dehydrogenase reductase"/>
    <property type="match status" value="1"/>
</dbReference>
<dbReference type="GO" id="GO:0008206">
    <property type="term" value="P:bile acid metabolic process"/>
    <property type="evidence" value="ECO:0007669"/>
    <property type="project" value="UniProtKB-ARBA"/>
</dbReference>
<keyword evidence="5" id="KW-1185">Reference proteome</keyword>
<dbReference type="PRINTS" id="PR00080">
    <property type="entry name" value="SDRFAMILY"/>
</dbReference>
<dbReference type="PANTHER" id="PTHR42760:SF133">
    <property type="entry name" value="3-OXOACYL-[ACYL-CARRIER-PROTEIN] REDUCTASE"/>
    <property type="match status" value="1"/>
</dbReference>
<dbReference type="Gene3D" id="3.40.50.720">
    <property type="entry name" value="NAD(P)-binding Rossmann-like Domain"/>
    <property type="match status" value="1"/>
</dbReference>
<dbReference type="EMBL" id="CP106878">
    <property type="protein sequence ID" value="WAA09829.1"/>
    <property type="molecule type" value="Genomic_DNA"/>
</dbReference>